<feature type="domain" description="Vacuolar sorting protein Vps3844 C-terminal" evidence="3">
    <location>
        <begin position="286"/>
        <end position="391"/>
    </location>
</feature>
<keyword evidence="1" id="KW-1133">Transmembrane helix</keyword>
<protein>
    <recommendedName>
        <fullName evidence="7">DUF3844 domain-containing protein</fullName>
    </recommendedName>
</protein>
<evidence type="ECO:0000313" key="5">
    <source>
        <dbReference type="EMBL" id="KAL1627718.1"/>
    </source>
</evidence>
<feature type="chain" id="PRO_5045713432" description="DUF3844 domain-containing protein" evidence="2">
    <location>
        <begin position="24"/>
        <end position="400"/>
    </location>
</feature>
<feature type="signal peptide" evidence="2">
    <location>
        <begin position="1"/>
        <end position="23"/>
    </location>
</feature>
<dbReference type="PANTHER" id="PTHR36853:SF1">
    <property type="entry name" value="DUF3844 DOMAIN-CONTAINING PROTEIN"/>
    <property type="match status" value="1"/>
</dbReference>
<dbReference type="InterPro" id="IPR024382">
    <property type="entry name" value="Vps3844_C"/>
</dbReference>
<dbReference type="Pfam" id="PF21656">
    <property type="entry name" value="DUF6859"/>
    <property type="match status" value="1"/>
</dbReference>
<evidence type="ECO:0008006" key="7">
    <source>
        <dbReference type="Google" id="ProtNLM"/>
    </source>
</evidence>
<accession>A0ABR3SRF0</accession>
<feature type="transmembrane region" description="Helical" evidence="1">
    <location>
        <begin position="356"/>
        <end position="378"/>
    </location>
</feature>
<feature type="domain" description="Vacuolar sorting protein Vps3844 N-terminal" evidence="4">
    <location>
        <begin position="44"/>
        <end position="143"/>
    </location>
</feature>
<sequence>MRLSSSFVAPSLLVLASTVAAGAQPARVYVQDLDAPAHLTQTAPTLSPDTARLVFAQRLGLAQYHSLKHADDDTIQYINDFGGSRHQLFDDEQLADDTKHIMVVVEGMKDTAVLDSASLSQFSLSDIPGSDATSRLLEDFTLQSEHLSSASRSNSKNGVPKKVAEILNKVSENVETRTSNGLLLAHIKNSENEDLTSTIRELADLCSSNWPFTLAVMPPSGILSKRSSNVWGKYEVPKRSAERKRPEAFLAEAPASDFVQRVNKTKAPTSSANSNSTLVRGILPACFPSEDACESRTSGCSGRGSCVKKYTDKDNNNKACFTCKCKPVVKTNKDGSKKTTYYGGPACQKKDVVMPFWLFAGFAVFMAFLLSYGIGLLYSMGNEELPSVIGAGVSGPSARH</sequence>
<keyword evidence="6" id="KW-1185">Reference proteome</keyword>
<dbReference type="EMBL" id="JAJVDC020000068">
    <property type="protein sequence ID" value="KAL1627718.1"/>
    <property type="molecule type" value="Genomic_DNA"/>
</dbReference>
<keyword evidence="2" id="KW-0732">Signal</keyword>
<gene>
    <name evidence="5" type="ORF">SLS56_006167</name>
</gene>
<evidence type="ECO:0000256" key="1">
    <source>
        <dbReference type="SAM" id="Phobius"/>
    </source>
</evidence>
<name>A0ABR3SRF0_9PEZI</name>
<dbReference type="InterPro" id="IPR049205">
    <property type="entry name" value="Vps3844_N"/>
</dbReference>
<organism evidence="5 6">
    <name type="scientific">Neofusicoccum ribis</name>
    <dbReference type="NCBI Taxonomy" id="45134"/>
    <lineage>
        <taxon>Eukaryota</taxon>
        <taxon>Fungi</taxon>
        <taxon>Dikarya</taxon>
        <taxon>Ascomycota</taxon>
        <taxon>Pezizomycotina</taxon>
        <taxon>Dothideomycetes</taxon>
        <taxon>Dothideomycetes incertae sedis</taxon>
        <taxon>Botryosphaeriales</taxon>
        <taxon>Botryosphaeriaceae</taxon>
        <taxon>Neofusicoccum</taxon>
    </lineage>
</organism>
<evidence type="ECO:0000259" key="3">
    <source>
        <dbReference type="Pfam" id="PF12955"/>
    </source>
</evidence>
<evidence type="ECO:0000313" key="6">
    <source>
        <dbReference type="Proteomes" id="UP001521116"/>
    </source>
</evidence>
<dbReference type="InterPro" id="IPR053065">
    <property type="entry name" value="Archenteron_Induction-Rel"/>
</dbReference>
<reference evidence="5 6" key="1">
    <citation type="submission" date="2024-02" db="EMBL/GenBank/DDBJ databases">
        <title>De novo assembly and annotation of 12 fungi associated with fruit tree decline syndrome in Ontario, Canada.</title>
        <authorList>
            <person name="Sulman M."/>
            <person name="Ellouze W."/>
            <person name="Ilyukhin E."/>
        </authorList>
    </citation>
    <scope>NUCLEOTIDE SEQUENCE [LARGE SCALE GENOMIC DNA]</scope>
    <source>
        <strain evidence="5 6">M1-105</strain>
    </source>
</reference>
<evidence type="ECO:0000256" key="2">
    <source>
        <dbReference type="SAM" id="SignalP"/>
    </source>
</evidence>
<dbReference type="Pfam" id="PF12955">
    <property type="entry name" value="Vps3844_C"/>
    <property type="match status" value="1"/>
</dbReference>
<keyword evidence="1" id="KW-0812">Transmembrane</keyword>
<dbReference type="Proteomes" id="UP001521116">
    <property type="component" value="Unassembled WGS sequence"/>
</dbReference>
<proteinExistence type="predicted"/>
<comment type="caution">
    <text evidence="5">The sequence shown here is derived from an EMBL/GenBank/DDBJ whole genome shotgun (WGS) entry which is preliminary data.</text>
</comment>
<keyword evidence="1" id="KW-0472">Membrane</keyword>
<dbReference type="PANTHER" id="PTHR36853">
    <property type="entry name" value="EXPRESSED PROTEIN"/>
    <property type="match status" value="1"/>
</dbReference>
<evidence type="ECO:0000259" key="4">
    <source>
        <dbReference type="Pfam" id="PF21656"/>
    </source>
</evidence>